<dbReference type="Gene3D" id="3.40.30.10">
    <property type="entry name" value="Glutaredoxin"/>
    <property type="match status" value="1"/>
</dbReference>
<dbReference type="Proteomes" id="UP000703269">
    <property type="component" value="Unassembled WGS sequence"/>
</dbReference>
<dbReference type="PANTHER" id="PTHR43968">
    <property type="match status" value="1"/>
</dbReference>
<dbReference type="GO" id="GO:0016740">
    <property type="term" value="F:transferase activity"/>
    <property type="evidence" value="ECO:0007669"/>
    <property type="project" value="UniProtKB-KW"/>
</dbReference>
<dbReference type="SUPFAM" id="SSF47616">
    <property type="entry name" value="GST C-terminal domain-like"/>
    <property type="match status" value="1"/>
</dbReference>
<dbReference type="PROSITE" id="PS50404">
    <property type="entry name" value="GST_NTER"/>
    <property type="match status" value="1"/>
</dbReference>
<dbReference type="InterPro" id="IPR040079">
    <property type="entry name" value="Glutathione_S-Trfase"/>
</dbReference>
<dbReference type="AlphaFoldDB" id="A0A9P3LJ32"/>
<name>A0A9P3LJ32_9APHY</name>
<dbReference type="SFLD" id="SFLDG00358">
    <property type="entry name" value="Main_(cytGST)"/>
    <property type="match status" value="1"/>
</dbReference>
<dbReference type="InterPro" id="IPR050983">
    <property type="entry name" value="GST_Omega/HSP26"/>
</dbReference>
<dbReference type="InterPro" id="IPR036282">
    <property type="entry name" value="Glutathione-S-Trfase_C_sf"/>
</dbReference>
<keyword evidence="2" id="KW-0808">Transferase</keyword>
<dbReference type="SFLD" id="SFLDS00019">
    <property type="entry name" value="Glutathione_Transferase_(cytos"/>
    <property type="match status" value="1"/>
</dbReference>
<reference evidence="2 3" key="1">
    <citation type="submission" date="2021-08" db="EMBL/GenBank/DDBJ databases">
        <title>Draft Genome Sequence of Phanerochaete sordida strain YK-624.</title>
        <authorList>
            <person name="Mori T."/>
            <person name="Dohra H."/>
            <person name="Suzuki T."/>
            <person name="Kawagishi H."/>
            <person name="Hirai H."/>
        </authorList>
    </citation>
    <scope>NUCLEOTIDE SEQUENCE [LARGE SCALE GENOMIC DNA]</scope>
    <source>
        <strain evidence="2 3">YK-624</strain>
    </source>
</reference>
<dbReference type="OrthoDB" id="202840at2759"/>
<gene>
    <name evidence="2" type="ORF">PsYK624_133480</name>
</gene>
<keyword evidence="3" id="KW-1185">Reference proteome</keyword>
<dbReference type="SUPFAM" id="SSF52833">
    <property type="entry name" value="Thioredoxin-like"/>
    <property type="match status" value="1"/>
</dbReference>
<organism evidence="2 3">
    <name type="scientific">Phanerochaete sordida</name>
    <dbReference type="NCBI Taxonomy" id="48140"/>
    <lineage>
        <taxon>Eukaryota</taxon>
        <taxon>Fungi</taxon>
        <taxon>Dikarya</taxon>
        <taxon>Basidiomycota</taxon>
        <taxon>Agaricomycotina</taxon>
        <taxon>Agaricomycetes</taxon>
        <taxon>Polyporales</taxon>
        <taxon>Phanerochaetaceae</taxon>
        <taxon>Phanerochaete</taxon>
    </lineage>
</organism>
<dbReference type="Pfam" id="PF13417">
    <property type="entry name" value="GST_N_3"/>
    <property type="match status" value="1"/>
</dbReference>
<comment type="caution">
    <text evidence="2">The sequence shown here is derived from an EMBL/GenBank/DDBJ whole genome shotgun (WGS) entry which is preliminary data.</text>
</comment>
<feature type="domain" description="GST N-terminal" evidence="1">
    <location>
        <begin position="5"/>
        <end position="96"/>
    </location>
</feature>
<protein>
    <submittedName>
        <fullName evidence="2">Glutathione transferase omega</fullName>
    </submittedName>
</protein>
<dbReference type="CDD" id="cd00570">
    <property type="entry name" value="GST_N_family"/>
    <property type="match status" value="1"/>
</dbReference>
<evidence type="ECO:0000259" key="1">
    <source>
        <dbReference type="PROSITE" id="PS50404"/>
    </source>
</evidence>
<dbReference type="GO" id="GO:0005737">
    <property type="term" value="C:cytoplasm"/>
    <property type="evidence" value="ECO:0007669"/>
    <property type="project" value="TreeGrafter"/>
</dbReference>
<evidence type="ECO:0000313" key="3">
    <source>
        <dbReference type="Proteomes" id="UP000703269"/>
    </source>
</evidence>
<dbReference type="Pfam" id="PF13410">
    <property type="entry name" value="GST_C_2"/>
    <property type="match status" value="1"/>
</dbReference>
<dbReference type="Gene3D" id="1.20.1050.10">
    <property type="match status" value="1"/>
</dbReference>
<sequence length="232" mass="25524">MVQTEQITFYGHPYSPFSHRVHLALEEANADYTYCTINSHDQPEWYVEKVNPLRKIPAMTYGGPRVAPSSPSDASVKLRESLVMLEFLADLFPHAGLLPTDAAHSAQARLFMRVADSTLYAASTAYFVAHAPAKTLLDALAALQAALPAHTRFAAGDAWSIADMAAAPFVAVVVFLLEHDFGTYPAGEGARTLARVRGERFARLNRWFEDVRAQPSFKATWDEVCDLLVPSA</sequence>
<dbReference type="InterPro" id="IPR004045">
    <property type="entry name" value="Glutathione_S-Trfase_N"/>
</dbReference>
<accession>A0A9P3LJ32</accession>
<dbReference type="InterPro" id="IPR036249">
    <property type="entry name" value="Thioredoxin-like_sf"/>
</dbReference>
<evidence type="ECO:0000313" key="2">
    <source>
        <dbReference type="EMBL" id="GJE97136.1"/>
    </source>
</evidence>
<dbReference type="EMBL" id="BPQB01000068">
    <property type="protein sequence ID" value="GJE97136.1"/>
    <property type="molecule type" value="Genomic_DNA"/>
</dbReference>
<proteinExistence type="predicted"/>
<dbReference type="PANTHER" id="PTHR43968:SF6">
    <property type="entry name" value="GLUTATHIONE S-TRANSFERASE OMEGA"/>
    <property type="match status" value="1"/>
</dbReference>